<dbReference type="Proteomes" id="UP001145742">
    <property type="component" value="Unassembled WGS sequence"/>
</dbReference>
<feature type="domain" description="Reverse transcriptase" evidence="1">
    <location>
        <begin position="9"/>
        <end position="130"/>
    </location>
</feature>
<accession>A0ABQ9D9X3</accession>
<name>A0ABQ9D9X3_9PASS</name>
<dbReference type="PANTHER" id="PTHR33332">
    <property type="entry name" value="REVERSE TRANSCRIPTASE DOMAIN-CONTAINING PROTEIN"/>
    <property type="match status" value="1"/>
</dbReference>
<dbReference type="PRINTS" id="PR01345">
    <property type="entry name" value="CERVTRCPTASE"/>
</dbReference>
<protein>
    <recommendedName>
        <fullName evidence="1">Reverse transcriptase domain-containing protein</fullName>
    </recommendedName>
</protein>
<reference evidence="2" key="1">
    <citation type="submission" date="2019-10" db="EMBL/GenBank/DDBJ databases">
        <authorList>
            <person name="Soares A.E.R."/>
            <person name="Aleixo A."/>
            <person name="Schneider P."/>
            <person name="Miyaki C.Y."/>
            <person name="Schneider M.P."/>
            <person name="Mello C."/>
            <person name="Vasconcelos A.T.R."/>
        </authorList>
    </citation>
    <scope>NUCLEOTIDE SEQUENCE</scope>
    <source>
        <tissue evidence="2">Muscle</tissue>
    </source>
</reference>
<dbReference type="EMBL" id="WHWB01033842">
    <property type="protein sequence ID" value="KAJ7416282.1"/>
    <property type="molecule type" value="Genomic_DNA"/>
</dbReference>
<sequence length="274" mass="30269">MAACGLGRCSLCWVRNWLGGQAQKVLVNGAASGWWPLASGVPQESVLGPALFNIFINDFNEGIESIISKFANNTKLGWSVNLLEGRRALQRDLDRLERWDDSNGIKFNKAKCQVLHFGHNNPMQCYSLGIELLESSQVARDLGIWIDMRHSMTQQCAQVAKKVNGIMPSIKNGVASSTGEVILPLYSELDCRAQEHITCGSVVYYLAQDIFLPALQKSLGLSPARCATFLAEGHALLEYEGFTEEMPAISLQFAFEYPLHISMHEPDSSPPHIS</sequence>
<keyword evidence="3" id="KW-1185">Reference proteome</keyword>
<proteinExistence type="predicted"/>
<organism evidence="2 3">
    <name type="scientific">Willisornis vidua</name>
    <name type="common">Xingu scale-backed antbird</name>
    <dbReference type="NCBI Taxonomy" id="1566151"/>
    <lineage>
        <taxon>Eukaryota</taxon>
        <taxon>Metazoa</taxon>
        <taxon>Chordata</taxon>
        <taxon>Craniata</taxon>
        <taxon>Vertebrata</taxon>
        <taxon>Euteleostomi</taxon>
        <taxon>Archelosauria</taxon>
        <taxon>Archosauria</taxon>
        <taxon>Dinosauria</taxon>
        <taxon>Saurischia</taxon>
        <taxon>Theropoda</taxon>
        <taxon>Coelurosauria</taxon>
        <taxon>Aves</taxon>
        <taxon>Neognathae</taxon>
        <taxon>Neoaves</taxon>
        <taxon>Telluraves</taxon>
        <taxon>Australaves</taxon>
        <taxon>Passeriformes</taxon>
        <taxon>Thamnophilidae</taxon>
        <taxon>Willisornis</taxon>
    </lineage>
</organism>
<evidence type="ECO:0000259" key="1">
    <source>
        <dbReference type="Pfam" id="PF00078"/>
    </source>
</evidence>
<dbReference type="InterPro" id="IPR000477">
    <property type="entry name" value="RT_dom"/>
</dbReference>
<gene>
    <name evidence="2" type="ORF">WISP_72520</name>
</gene>
<comment type="caution">
    <text evidence="2">The sequence shown here is derived from an EMBL/GenBank/DDBJ whole genome shotgun (WGS) entry which is preliminary data.</text>
</comment>
<evidence type="ECO:0000313" key="3">
    <source>
        <dbReference type="Proteomes" id="UP001145742"/>
    </source>
</evidence>
<dbReference type="Pfam" id="PF00078">
    <property type="entry name" value="RVT_1"/>
    <property type="match status" value="1"/>
</dbReference>
<evidence type="ECO:0000313" key="2">
    <source>
        <dbReference type="EMBL" id="KAJ7416282.1"/>
    </source>
</evidence>